<dbReference type="FunFam" id="3.90.1750.10:FF:000003">
    <property type="entry name" value="E3 ubiquitin-protein ligase UPL1"/>
    <property type="match status" value="1"/>
</dbReference>
<dbReference type="Proteomes" id="UP001211907">
    <property type="component" value="Unassembled WGS sequence"/>
</dbReference>
<evidence type="ECO:0000256" key="10">
    <source>
        <dbReference type="ARBA" id="ARBA00022728"/>
    </source>
</evidence>
<dbReference type="InterPro" id="IPR000555">
    <property type="entry name" value="JAMM/MPN+_dom"/>
</dbReference>
<dbReference type="Pfam" id="PF01398">
    <property type="entry name" value="JAB"/>
    <property type="match status" value="1"/>
</dbReference>
<proteinExistence type="inferred from homology"/>
<dbReference type="Pfam" id="PF00627">
    <property type="entry name" value="UBA"/>
    <property type="match status" value="1"/>
</dbReference>
<dbReference type="SUPFAM" id="SSF46934">
    <property type="entry name" value="UBA-like"/>
    <property type="match status" value="1"/>
</dbReference>
<sequence>MNELCFQDPPLVHLIATLETCAAEDLSTVIANAVAPATGLPKSDLHHWIKVLNRFDAVLADFVTASTATTAPLSDLQQQPQSSSVSPLLENTVVAVLNMSRLLWDCCTSRSLYSSFEHVTVLLESRSINVATAALHFLVRPPQRQSKPRLAKLALAPAHPALTTLASRWSSSVSLSALVALLKDNPTALSESSNVTIANISSFNFYYYSATTADASSKKAAAAATAAATAAASAASSTPAATSAGPFLTPSKPIQTSMLGSASSTPLPFANYSPASTPLKNTAIATAPQSSGLVTVSVPNVFESTHSSCTEFVDWVMEEFSVPAEDAFSVFHKARCAFSFDVRNNGSIESAIDRIRDLVVMRVLALAVCVSLLPEDVCQSKFYLYEPDLAQTLAEIVSLSTSSSVTYTLQAGALYTLEAMSRHKAHTMDVLNAVGASVNHGIMVSTTRRVVSLLETGAESDIDDAADFVEAFFGFASQLLNSTVAGGMIVSSGIVQVVAKVFSVVRVSQMKNVAKFVTFLDLMMYSFPNALAAFTACNGVELLVGRIKTEVAACLEAKGTHETFSANVTNGTQVSTLNDISFLQVTLLRSLLKFIMHMMQASGGTDQLRNLIETSLPSSVLIIFENSKFFGANVFVVILNTAINIMSTFIHNEPASLAILQESRLPQTLLSLASSGEFPISAEVISALPNAFGAICLNQVGLEAFTASNPLPRYLRLLISNEPSVRMAFYDRDMPNVIGNAVDELVRHHPSLKDGAVAAVIEILKDVLDVGDEEKEEESSLWRLRGIGTANEDAMVVTTASGDTTTDGSANETGDERKESRIGTLVDVMARFLEGLFQNPAHCKDFVKLGGVELLIQIYSLPYLPVEYALSSTGGHSLLFLFRILTESSKEQVIPLLQDSLSSAIERVNDFVRDTGSGDTKVAWSLRCIDFSGASDETIAQAQKYFRSFITLECLIRLVADMFSSHHHSHSKSVQAVVTAFTGEKGEKILASFSTLHRACILDASLLKDSVPKAWYEMNPKKSSASSNSNGNGIGVVGQSGLSRQVSNANLPNGFDDASSDLHFDTTVEESAVGTAASTAAGSAGTKKAVEDYRMMNTYYFKEFTTQIPSILTGMYQSIVRLLTTKVISHVPHRKPAQTVIDTIAQTVVDTLDTDVSLLVTRGVKDEVRIVYLNSMLTILDSMVTDKRSQGSLQTSWVASFDRCGGVDKFLEFTGALWKKLSEDLSSGAGAGKIAASTKGEENSTTFGGNGKEEGVGGWIGLFEKSLIVIATLCDMKTLHNSPFTFSIHGGKDKDKENAVETFDAYQHLVKIRMRVLPLVQQIWESNVLYEFRESPVSSDTAASANTAAGGKNASSAGATPISGGGVGIWKPLLAIITQILKAEGEVSITRTSANSSSTDSANGSSSGAGLSLSSPFAQALFGRIGGGGGSGSGLGGGTVAIADAARVEQLVDMGYPRRAAETALIRCGNSLMRAVDYIISHPALITDALASADAAAAAATVAAAAGGGGAVAPGGPSNGMAVLAPAAVSVPAENLAVEATGAVEATTESASGEGSSVSAALDAMDASEDDEENEHDILAQAMAMSMTAAASEEETVASGSSSATTAAVAAIEVSEDADSAAMETDQSETKVLPLVDVKGKGKLVEKSNLEILNELRAEFIAGAVTRSLELAGKVEAIIFEVKDLLCLLGKPDMSKVSNALFGVAQATLETVFEHDQVAAAERLALYLHLVALMLNDASFKKSFSAGVVARSDFFDAIASSFGTTVSELQVDSVIPKWLSSAILIVEAAVSEWEENKLVPTASASSKVLTESLAGKEVSAALIISSDLGKCVKILGPILQLLKVESLDSDSLHACLRVLVRLTRSRKISAEFVEQGGLPLLFKESRVGEFSAQLSLIVVILRHLVESKSVLARAMETDITNWFKGARSKDLNSFVKGNAPLVCRDSDVFSKVTLAICQFPMYDPKNRSPQITLKADVTNDWDTVFVVSSEEKDLAKEVTNFLVSELLETRRLDVDSEMSIEDKNKSRRLLHFKRGYLLQSLTELISSFSVCKTSVALFSKGSEKGKTPATPLKNARQPLMHFLLIDLLFLPTKANSEDASFTEKCDATESSWAVSLITKLCTGPVNSEDKSLNEQHQTTCKTVVEAISRALKDVLISSDGVETRYGRFNGLADLCLQILVIRYPPQSSKIPTSQNPILSATKSMLEKGFVNTLTTVLAEIDPFHPKAKALTGAILKPLEMLTKMAVKIAKLPVNADKQTVSLHKKSSSQKIAAAPVDDESSDFNSSDDEDRTGMAESENEEINNIYRNSALNMYNPVNVEDVDMDDISDSDDDGDDEDEYDEFDEDDEFSGDEDEDDDDDNSDPEDDMEIVVPQPYHGAHDEFDSTDNEGNDGETDAEMHELGDSESEGDEIEIVEGSGGEEDDEDNDDEEGDEEDEEEDNGDEEENEDGEEGFDQDGDNSDEDENELNIPYDENDGQMSEEGAGSGSRRRRYIWDSVTDGFENDIFDRAIPLNRPAISIEDAHPLLINQQQAAATPIRSAPRGDRGGLLAGIGGNQSDWHSFIQTLAGPQAIQQIQQLERQGQPFRIEIQSNGQPIGDFRELFRRGGGDPGVASEMLLQAATERLAPEDRPLISLQSASIQTNAQRWVYEARLFFGSDYADLALSVTETIVTLLSPAALEERRLREIKEKEEAELKAKEDEERRIKAEEEKRIAEAAAAEAARIKIEEEKERIRKEKEEAERKEAEERERTERAEQAEQAESSGQAMEGVETGEATEPVETVAESIEVAPEAPARVFVEVGGENIDITDSGIDPEFLAALPEDLRMEVLNQHLQEQRQRDEIAPIVNENPDMSEFLNALPPDIRNEVIQQQRRPTGSRAGQTALGELDEAGFLAALEPALRHAVMRDDDQDFLNGLPHNLRAEANSALRSMARLRQGIRQLTQRIGGGSGQSADDGVSTPPKILKKSTRDVVQLVEKPALFTLLRLLFVPEPANKDTLNRLLLNLCENSRSRLDLISIFLSILWDGNADFVLLDKNFSQMSIKGKGKQTVSSKKIAPSNAQPFEAIPNLIVQRCLETLNFLVGSNDQIVVFFLQENEQFAHTFGKYRPQSRKGKGKEKAISNIFPVVVLLSLVERPIFLTNPMLLEQLVQLLTFVLRPISSLGAGKAKDAATIGVTPVASAPQLESATVTGFAEDGEAVINSNVVESSSEKPPTVPVGPELAEEVLKVPMIPDQYIRAIVQVLTVGECSIKTFQYTLSMIQHLAPLNNNREIITNELISHSQSLGNAIVTDLNAVASDLTANKKDVDVNSGPLAKFSTAASQQAKLLRVLKTLDYIHTKLQQSLKEKEEKEILAKLKAAIASAASAGTNSTTSVSASESAPSGSAAMETDLRKVEPTIEENLTAIYNKIHLSNLWNSLGKVMAIVSEDDDLTRVGTVLLPLIESFMVISKPFVASKAGNLPATGVTVTRLIHSTSGIKGKDTKTLSHEELFINFTEEHKKILNVMVRNNPTLMSGSFSLLVQNPKVLEFDNKRTFFTQQLHKKSGTQHYSSLQLNVRRSMVFEDSYHQLHGRSGDEIKYGKLNIRFHDEEGVDAGGVTREFFQVLARQMFNPDYALFKPSAVDKVTYQPNPLSWINGDHLMYFRFVGRIIGKAIYDGRLLDAYFTRSFYKHMLEISVDWKDMEAIDPEFHKSLQWMLENDITDVIDLSFSTEIDDFGVERIIDLKPNGRNILVTEENKQEYVSLITEQKLKKAIQQQIDAFLGGFHDVIPKDLIKIFNEQELELLISGLPDIDIDDMKNNCEYQNYSSSSPQIQWFWRAVRSFSQEERAKLIQFATGTSKVPLEGFKALEGSNGIQKFQIHKDFASKLRLPSAHTCFNQIDLPEYDSYEDLRANLLTAISECATDLKGSLRSWKRRLKITTSMATSGFGFPPGAFAATAPGYASNPGNHIGQSGATNPMLADKAKKWAAMNAKRFAEKRKHGFVATQKEHMPPEHIRKIIKDHGDMASKKFRHDKRIYLGALKYVPHAVLKLLENMPMPWEQVREVPVLYHVTGAITFVSSVPFVVEPVYIAQWGTMWIMMRREKRDRRHFKRMRFPPFDDEEPPLDYGDNIIDVDPLEAIQMDLDEEEDAPVFDWFYDYQPLLGTKFINGTTYRKWKLDLPIMATLHRLAHQLLSDLMDRNYFYLFDVKDFFTSKALNMAIPGGPKFEPLFRDTEAADEDWNEFNDINKIIIRQPIRTEYKVAFPFLYNSLPRAVHVSWYHYPPVVYIKSDDPDLPAFYFDHIINPISSRTLATTAKVSFEDELFDGKDEDDSFLLPLGVEPFLADQMLYTDTTASGIALYWAPHPFNKRQGRTRRAQDVPLVKSWYLEHCPSGQPVKVRVSYQKLLKCYVLNAIKHRHPKAQSKKYLFRQLQSTKFFQSTELDWVEAGLQVCRQGYNMLNLLIHRKNLNYLHLDYNFTLKPVKTLTTKERKKSRFGNAFHLMREILKLTKLVVDSHVQYRLGNVDAFQLADGLQYTFAHVGQLTGMYRYKYRLMRQVRMCKDLKHLIYYRFNTGAVGKGPGCGFWAPGWRVWLFFMRGIVPLLERWLGNLLARQFEGRQSKGMAKTVTKQRVESHYDLELRAAVMHDILDMMPEGIKANKSRTILQHLSEAWRCWKANIPWKVPGLPTPIENMILRYVKSKADWWTSVAHYNRERIRRGATVDKTVCKKNLGRLTRLYLKAEQERQHNYLKDGPYITAEEAVAIYTSTVHWLESRKFAPIPFPPLSYKHDTKLLILALERLKEAYSVQGRLNQSQREELGLIENAYDNPHECLSRIKRLLLTQRAFKEVGIEFMDMYSHLIPVYDVEPLEKITDAYLDQYLWYEGDKRHLFPAWIKPGDSEPPPLLTYKWCQGINNLTEVWETADGQCNVMMETTLSKVYEKIDLTLLNRLLRLIVDHNIADYMTAKNNVVLNYKDMNHVNAYGLIRGLQFASFIFQYYGLVLDLLILGLHRGSEMAGPAAIPNDFLQFRDVASETRHPIRLYSRYVDKIHVFFRFSADEARDLIQRYLTEHPDPNNENIVGYNNKKCWPRDCRMRLMKHDVNLGRAVFWDIKNRLPRSLTSIEWDESFVSVYSRDNPNLLFSMCGFEVRILPKIRSHQEEFTLNEGVWNLINEQTKERTAQAYLRVDDESLQKFNNRIRQILMSSGSTTFTKIVNKWNTALIGLMTYYREAVVHTRELLDLLVKAENKIQTRVKIGLNSKMPSRFPPVVFYTPKELGGLGMLSMGHVLIPQSDLRWSRQTDTGITHFRSGMSHEEDQTIPNLYRYIQPWESEFIDSQRVWAEYALKRQEANAQNRRLTLEDLEDSWDRGIPRINTLFQKDRHTLAYDKGWRVRTDFKQYQILKNNPFWWTHQRHDGKLWNLNNYRTDMIQALGGVEGILEHTLFKGTYFPTWEGLFWEKASGFEESMKFKKLTNAQRSGLNQIPNRRFTLWWSPTINRANVYVGFQVQLDLTGIFMHGKIPTLKISLIQIFRAHLWQKIHESIVMDLCQVFDQELEALEIETVQKETIHPRKSYKMNSSCADILLFAAYKWNVSKPSLLMDTKDSFDGATTQKYWVDVQLRWGDFDSHDIERYTRAKFLDYTTDNMSIYPSPTGLMVGVDLAYNLHGAYGNWFPGMKPLAQQALGKIMKANPALYVLRERIRKGLQLYSSEPTEPYLSSQNYGELFSNQIIWFVDDTNVYRVTIHKTFEGNLTTKPINGAIFIFNPRTGQLFLKIIHTSVWAGQKRLGQLAKWKTAEEVAALIRSLPVEEQPKQIIVTRKGMLDPLEVHLLDFPNIVIKGSELQLPFQACLKIEKFGDLILKATEPQMVLFNLYDDWLKTISSYTAFSRLVLIMRALHVNNEKTKILLRPDKSIITEPHHIWPTLADEEWIKVEVQMKDLILADYGKKNNVNVASLTDSEIRDIILGMEISAPSIQRQQIAEIEKQTADQSQVTAVTTKTFNVHGDEMIITTTSNYETQTFASKTEWRIRAISSTNLHLRTNHIYVNTDDIKETGYTYIMPKNVLKRFICISDLRTQIAGFMYGISPPDNQQIKEIRCIVMVPQWGTHQLVNLPHTLPEHDYLKDYEPLGWIHTQPNELPQLSPIDVTTHAKIMADNKSWDGEKSIVITCSFTPGSCSLTAYKLTPAGFDWGRNNKDMGANPAGYLPSHYEKVQMLLSDRFLGFFMVPEGDGVWNYNFMGAKHRVDMKYALTIETPKEFYHEIHRPNHFLTFSGMEETGLASVGYGVAASNEADREDTFASTDLQTVFEYEIHCTITDNKLFKRGDRVAIAASGGKDSTVLAHTMKLLNDRYDYGLELVLLSIDEGIAGYRDDSLETVKRNQHQYNLPLLVVSYEELYGWSMDKIVAQIGTKNNCTFCGVFRRQALDRGAARLKVDHIVTGHNADDVAETVLMNLFRGDFSRLLRCTQITTQSSEPTTSDPTPQPLTIPRSKPFKYTYEKEIVMYAYFLQLDYFSTECTYSVEAYRGHARVFLKDLEKVRPSAIMDIIHSGEAYSYSEPYSEAHKKENKKKVHTVQKQGTCDRCGYISSNKLCKACVLLDTLNKGRPAVIIG</sequence>
<dbReference type="Pfam" id="PF12134">
    <property type="entry name" value="PRP8_domainIV"/>
    <property type="match status" value="1"/>
</dbReference>
<dbReference type="GO" id="GO:0008237">
    <property type="term" value="F:metallopeptidase activity"/>
    <property type="evidence" value="ECO:0007669"/>
    <property type="project" value="InterPro"/>
</dbReference>
<comment type="subcellular location">
    <subcellularLocation>
        <location evidence="18">Cytoplasm</location>
    </subcellularLocation>
    <subcellularLocation>
        <location evidence="2">Nucleus</location>
    </subcellularLocation>
</comment>
<dbReference type="InterPro" id="IPR043173">
    <property type="entry name" value="Prp8_domainIV_fingers"/>
</dbReference>
<gene>
    <name evidence="24" type="primary">PRPF8</name>
    <name evidence="18" type="synonym">CTU1</name>
    <name evidence="18" type="synonym">NCS6</name>
    <name evidence="24" type="ORF">HK100_009628</name>
</gene>
<accession>A0AAD5TCS1</accession>
<keyword evidence="25" id="KW-1185">Reference proteome</keyword>
<dbReference type="InterPro" id="IPR019580">
    <property type="entry name" value="Prp8_U6-snRNA-bd"/>
</dbReference>
<dbReference type="InterPro" id="IPR025527">
    <property type="entry name" value="HUWE1/Rev1_UBM"/>
</dbReference>
<dbReference type="GO" id="GO:0097157">
    <property type="term" value="F:pre-mRNA intronic binding"/>
    <property type="evidence" value="ECO:0007669"/>
    <property type="project" value="TreeGrafter"/>
</dbReference>
<dbReference type="EC" id="2.7.7.-" evidence="18"/>
<keyword evidence="5 18" id="KW-0963">Cytoplasm</keyword>
<evidence type="ECO:0000256" key="19">
    <source>
        <dbReference type="PROSITE-ProRule" id="PRU00104"/>
    </source>
</evidence>
<feature type="domain" description="MPN" evidence="23">
    <location>
        <begin position="6041"/>
        <end position="6172"/>
    </location>
</feature>
<dbReference type="SMART" id="SM00119">
    <property type="entry name" value="HECTc"/>
    <property type="match status" value="1"/>
</dbReference>
<keyword evidence="6 18" id="KW-0820">tRNA-binding</keyword>
<dbReference type="Pfam" id="PF16503">
    <property type="entry name" value="zn-ribbon_14"/>
    <property type="match status" value="1"/>
</dbReference>
<evidence type="ECO:0000256" key="12">
    <source>
        <dbReference type="ARBA" id="ARBA00022816"/>
    </source>
</evidence>
<dbReference type="GO" id="GO:0034227">
    <property type="term" value="P:tRNA thio-modification"/>
    <property type="evidence" value="ECO:0007669"/>
    <property type="project" value="UniProtKB-UniRule"/>
</dbReference>
<dbReference type="CDD" id="cd13838">
    <property type="entry name" value="RNase_H_like_Prp8_IV"/>
    <property type="match status" value="1"/>
</dbReference>
<dbReference type="InterPro" id="IPR043172">
    <property type="entry name" value="Prp8_domainIV_palm"/>
</dbReference>
<evidence type="ECO:0000256" key="20">
    <source>
        <dbReference type="SAM" id="MobiDB-lite"/>
    </source>
</evidence>
<dbReference type="SMART" id="SM00165">
    <property type="entry name" value="UBA"/>
    <property type="match status" value="1"/>
</dbReference>
<evidence type="ECO:0000259" key="23">
    <source>
        <dbReference type="PROSITE" id="PS50249"/>
    </source>
</evidence>
<dbReference type="SUPFAM" id="SSF52402">
    <property type="entry name" value="Adenine nucleotide alpha hydrolases-like"/>
    <property type="match status" value="1"/>
</dbReference>
<dbReference type="CDD" id="cd00078">
    <property type="entry name" value="HECTc"/>
    <property type="match status" value="1"/>
</dbReference>
<dbReference type="Pfam" id="PF08084">
    <property type="entry name" value="PROCT"/>
    <property type="match status" value="1"/>
</dbReference>
<evidence type="ECO:0000313" key="25">
    <source>
        <dbReference type="Proteomes" id="UP001211907"/>
    </source>
</evidence>
<dbReference type="Pfam" id="PF08082">
    <property type="entry name" value="PRO8NT"/>
    <property type="match status" value="1"/>
</dbReference>
<feature type="region of interest" description="Disordered" evidence="20">
    <location>
        <begin position="2322"/>
        <end position="2489"/>
    </location>
</feature>
<dbReference type="InterPro" id="IPR009060">
    <property type="entry name" value="UBA-like_sf"/>
</dbReference>
<keyword evidence="7" id="KW-0507">mRNA processing</keyword>
<feature type="region of interest" description="Disordered" evidence="20">
    <location>
        <begin position="3370"/>
        <end position="3389"/>
    </location>
</feature>
<dbReference type="GO" id="GO:0005737">
    <property type="term" value="C:cytoplasm"/>
    <property type="evidence" value="ECO:0007669"/>
    <property type="project" value="UniProtKB-SubCell"/>
</dbReference>
<dbReference type="InterPro" id="IPR037518">
    <property type="entry name" value="MPN"/>
</dbReference>
<dbReference type="GO" id="GO:0005682">
    <property type="term" value="C:U5 snRNP"/>
    <property type="evidence" value="ECO:0007669"/>
    <property type="project" value="TreeGrafter"/>
</dbReference>
<comment type="pathway">
    <text evidence="18">tRNA modification; 5-methoxycarbonylmethyl-2-thiouridine-tRNA biosynthesis.</text>
</comment>
<evidence type="ECO:0000256" key="15">
    <source>
        <dbReference type="ARBA" id="ARBA00023242"/>
    </source>
</evidence>
<dbReference type="CDD" id="cd01713">
    <property type="entry name" value="CTU1-like"/>
    <property type="match status" value="1"/>
</dbReference>
<dbReference type="HAMAP" id="MF_03053">
    <property type="entry name" value="CTU1"/>
    <property type="match status" value="1"/>
</dbReference>
<dbReference type="FunFam" id="3.30.420.230:FF:000003">
    <property type="entry name" value="Pre-mRNA-processing-splicing factor 8"/>
    <property type="match status" value="1"/>
</dbReference>
<comment type="caution">
    <text evidence="24">The sequence shown here is derived from an EMBL/GenBank/DDBJ whole genome shotgun (WGS) entry which is preliminary data.</text>
</comment>
<keyword evidence="13 18" id="KW-0694">RNA-binding</keyword>
<dbReference type="Pfam" id="PF06025">
    <property type="entry name" value="DUF913"/>
    <property type="match status" value="1"/>
</dbReference>
<comment type="pathway">
    <text evidence="3">Protein modification; protein ubiquitination.</text>
</comment>
<dbReference type="InterPro" id="IPR032442">
    <property type="entry name" value="CTU1_C"/>
</dbReference>
<dbReference type="Gene3D" id="1.20.80.40">
    <property type="match status" value="1"/>
</dbReference>
<dbReference type="Pfam" id="PF14377">
    <property type="entry name" value="UBM"/>
    <property type="match status" value="3"/>
</dbReference>
<dbReference type="GO" id="GO:0002098">
    <property type="term" value="P:tRNA wobble uridine modification"/>
    <property type="evidence" value="ECO:0007669"/>
    <property type="project" value="UniProtKB-UniRule"/>
</dbReference>
<dbReference type="FunFam" id="3.40.50.620:FF:000132">
    <property type="entry name" value="Cytoplasmic tRNA 2-thiolation protein 1"/>
    <property type="match status" value="1"/>
</dbReference>
<dbReference type="InterPro" id="IPR016024">
    <property type="entry name" value="ARM-type_fold"/>
</dbReference>
<evidence type="ECO:0000256" key="14">
    <source>
        <dbReference type="ARBA" id="ARBA00023187"/>
    </source>
</evidence>
<dbReference type="InterPro" id="IPR000541">
    <property type="entry name" value="Ncs6/Tuc1/Ctu1"/>
</dbReference>
<feature type="compositionally biased region" description="Low complexity" evidence="20">
    <location>
        <begin position="3370"/>
        <end position="3387"/>
    </location>
</feature>
<feature type="active site" description="Glycyl thioester intermediate" evidence="19">
    <location>
        <position position="3877"/>
    </location>
</feature>
<dbReference type="SUPFAM" id="SSF48371">
    <property type="entry name" value="ARM repeat"/>
    <property type="match status" value="1"/>
</dbReference>
<dbReference type="SUPFAM" id="SSF56204">
    <property type="entry name" value="Hect, E3 ligase catalytic domain"/>
    <property type="match status" value="1"/>
</dbReference>
<dbReference type="FunFam" id="3.30.43.40:FF:000001">
    <property type="entry name" value="Pre-mRNA-processing-splicing factor 8"/>
    <property type="match status" value="1"/>
</dbReference>
<dbReference type="PANTHER" id="PTHR11140">
    <property type="entry name" value="PRE-MRNA SPLICING FACTOR PRP8"/>
    <property type="match status" value="1"/>
</dbReference>
<evidence type="ECO:0000256" key="5">
    <source>
        <dbReference type="ARBA" id="ARBA00022490"/>
    </source>
</evidence>
<dbReference type="PROSITE" id="PS50030">
    <property type="entry name" value="UBA"/>
    <property type="match status" value="1"/>
</dbReference>
<evidence type="ECO:0000256" key="1">
    <source>
        <dbReference type="ARBA" id="ARBA00000885"/>
    </source>
</evidence>
<dbReference type="FunFam" id="3.30.2410.10:FF:000004">
    <property type="entry name" value="E3 ubiquitin-protein ligase HUWE1, variant"/>
    <property type="match status" value="1"/>
</dbReference>
<feature type="compositionally biased region" description="Basic and acidic residues" evidence="20">
    <location>
        <begin position="2734"/>
        <end position="2757"/>
    </location>
</feature>
<keyword evidence="15" id="KW-0539">Nucleus</keyword>
<dbReference type="FunFam" id="3.90.1750.10:FF:000026">
    <property type="entry name" value="E3 ubiquitin-protein ligase HACE1"/>
    <property type="match status" value="1"/>
</dbReference>
<dbReference type="InterPro" id="IPR012592">
    <property type="entry name" value="PROCN"/>
</dbReference>
<name>A0AAD5TCS1_9FUNG</name>
<dbReference type="Gene3D" id="3.90.1570.40">
    <property type="match status" value="1"/>
</dbReference>
<evidence type="ECO:0000256" key="4">
    <source>
        <dbReference type="ARBA" id="ARBA00022448"/>
    </source>
</evidence>
<dbReference type="CDD" id="cd14291">
    <property type="entry name" value="UBA1_NUB1_like"/>
    <property type="match status" value="1"/>
</dbReference>
<feature type="compositionally biased region" description="Acidic residues" evidence="20">
    <location>
        <begin position="2276"/>
        <end position="2290"/>
    </location>
</feature>
<dbReference type="FunFam" id="1.20.80.40:FF:000001">
    <property type="entry name" value="Pre-mRNA-processing-splicing factor 8"/>
    <property type="match status" value="1"/>
</dbReference>
<dbReference type="InterPro" id="IPR011063">
    <property type="entry name" value="TilS/TtcA_N"/>
</dbReference>
<feature type="region of interest" description="Disordered" evidence="20">
    <location>
        <begin position="2259"/>
        <end position="2300"/>
    </location>
</feature>
<dbReference type="InterPro" id="IPR027652">
    <property type="entry name" value="PRP8"/>
</dbReference>
<dbReference type="InterPro" id="IPR035983">
    <property type="entry name" value="Hect_E3_ubiquitin_ligase"/>
</dbReference>
<evidence type="ECO:0000259" key="22">
    <source>
        <dbReference type="PROSITE" id="PS50237"/>
    </source>
</evidence>
<dbReference type="PROSITE" id="PS50237">
    <property type="entry name" value="HECT"/>
    <property type="match status" value="1"/>
</dbReference>
<dbReference type="Pfam" id="PF10597">
    <property type="entry name" value="U5_2-snRNA_bdg"/>
    <property type="match status" value="1"/>
</dbReference>
<dbReference type="PANTHER" id="PTHR11140:SF0">
    <property type="entry name" value="PRE-MRNA-PROCESSING-SPLICING FACTOR 8"/>
    <property type="match status" value="1"/>
</dbReference>
<dbReference type="Gene3D" id="1.10.8.10">
    <property type="entry name" value="DNA helicase RuvA subunit, C-terminal domain"/>
    <property type="match status" value="1"/>
</dbReference>
<feature type="region of interest" description="Disordered" evidence="20">
    <location>
        <begin position="2734"/>
        <end position="2780"/>
    </location>
</feature>
<evidence type="ECO:0000256" key="2">
    <source>
        <dbReference type="ARBA" id="ARBA00004123"/>
    </source>
</evidence>
<evidence type="ECO:0000256" key="11">
    <source>
        <dbReference type="ARBA" id="ARBA00022786"/>
    </source>
</evidence>
<evidence type="ECO:0000256" key="16">
    <source>
        <dbReference type="ARBA" id="ARBA00023274"/>
    </source>
</evidence>
<dbReference type="FunFam" id="3.40.140.10:FF:000002">
    <property type="entry name" value="Pre-mRNA-processing-splicing factor 8"/>
    <property type="match status" value="1"/>
</dbReference>
<dbReference type="InterPro" id="IPR056369">
    <property type="entry name" value="CTU1-like_ATP-bd"/>
</dbReference>
<evidence type="ECO:0000313" key="24">
    <source>
        <dbReference type="EMBL" id="KAJ3143129.1"/>
    </source>
</evidence>
<keyword evidence="10" id="KW-0747">Spliceosome</keyword>
<dbReference type="Pfam" id="PF00632">
    <property type="entry name" value="HECT"/>
    <property type="match status" value="1"/>
</dbReference>
<dbReference type="SUPFAM" id="SSF53098">
    <property type="entry name" value="Ribonuclease H-like"/>
    <property type="match status" value="2"/>
</dbReference>
<dbReference type="GO" id="GO:0051028">
    <property type="term" value="P:mRNA transport"/>
    <property type="evidence" value="ECO:0007669"/>
    <property type="project" value="UniProtKB-KW"/>
</dbReference>
<dbReference type="InterPro" id="IPR010309">
    <property type="entry name" value="E3_Ub_ligase_DUF908"/>
</dbReference>
<dbReference type="Gene3D" id="3.30.43.40">
    <property type="entry name" value="Pre-mRNA-processing-splicing factor 8, U5-snRNA-binding domain"/>
    <property type="match status" value="1"/>
</dbReference>
<dbReference type="Pfam" id="PF10596">
    <property type="entry name" value="U6-snRNA_bdg"/>
    <property type="match status" value="1"/>
</dbReference>
<dbReference type="Pfam" id="PF06012">
    <property type="entry name" value="DUF908"/>
    <property type="match status" value="1"/>
</dbReference>
<dbReference type="Gene3D" id="3.30.420.230">
    <property type="match status" value="1"/>
</dbReference>
<dbReference type="InterPro" id="IPR019582">
    <property type="entry name" value="RRM_spliceosomal_PrP8"/>
</dbReference>
<dbReference type="Gene3D" id="3.40.140.10">
    <property type="entry name" value="Cytidine Deaminase, domain 2"/>
    <property type="match status" value="1"/>
</dbReference>
<dbReference type="GO" id="GO:0000049">
    <property type="term" value="F:tRNA binding"/>
    <property type="evidence" value="ECO:0007669"/>
    <property type="project" value="UniProtKB-UniRule"/>
</dbReference>
<dbReference type="PROSITE" id="PS50249">
    <property type="entry name" value="MPN"/>
    <property type="match status" value="1"/>
</dbReference>
<evidence type="ECO:0000256" key="18">
    <source>
        <dbReference type="HAMAP-Rule" id="MF_03053"/>
    </source>
</evidence>
<dbReference type="InterPro" id="IPR014729">
    <property type="entry name" value="Rossmann-like_a/b/a_fold"/>
</dbReference>
<feature type="compositionally biased region" description="Acidic residues" evidence="20">
    <location>
        <begin position="2384"/>
        <end position="2396"/>
    </location>
</feature>
<comment type="similarity">
    <text evidence="17">Belongs to the UPL family. TOM1/PTR1 subfamily.</text>
</comment>
<protein>
    <recommendedName>
        <fullName evidence="18">Cytoplasmic tRNA 2-thiolation protein 1</fullName>
        <ecNumber evidence="18">2.7.7.-</ecNumber>
    </recommendedName>
    <alternativeName>
        <fullName evidence="18">Cytoplasmic tRNA adenylyltransferase 1</fullName>
    </alternativeName>
</protein>
<dbReference type="InterPro" id="IPR012984">
    <property type="entry name" value="PROCT"/>
</dbReference>
<keyword evidence="14" id="KW-0508">mRNA splicing</keyword>
<dbReference type="Gene3D" id="3.30.2410.10">
    <property type="entry name" value="Hect, E3 ligase catalytic domain"/>
    <property type="match status" value="1"/>
</dbReference>
<keyword evidence="11 19" id="KW-0833">Ubl conjugation pathway</keyword>
<feature type="domain" description="UBA" evidence="21">
    <location>
        <begin position="1442"/>
        <end position="1482"/>
    </location>
</feature>
<organism evidence="24 25">
    <name type="scientific">Physocladia obscura</name>
    <dbReference type="NCBI Taxonomy" id="109957"/>
    <lineage>
        <taxon>Eukaryota</taxon>
        <taxon>Fungi</taxon>
        <taxon>Fungi incertae sedis</taxon>
        <taxon>Chytridiomycota</taxon>
        <taxon>Chytridiomycota incertae sedis</taxon>
        <taxon>Chytridiomycetes</taxon>
        <taxon>Chytridiales</taxon>
        <taxon>Chytriomycetaceae</taxon>
        <taxon>Physocladia</taxon>
    </lineage>
</organism>
<reference evidence="24" key="1">
    <citation type="submission" date="2020-05" db="EMBL/GenBank/DDBJ databases">
        <title>Phylogenomic resolution of chytrid fungi.</title>
        <authorList>
            <person name="Stajich J.E."/>
            <person name="Amses K."/>
            <person name="Simmons R."/>
            <person name="Seto K."/>
            <person name="Myers J."/>
            <person name="Bonds A."/>
            <person name="Quandt C.A."/>
            <person name="Barry K."/>
            <person name="Liu P."/>
            <person name="Grigoriev I."/>
            <person name="Longcore J.E."/>
            <person name="James T.Y."/>
        </authorList>
    </citation>
    <scope>NUCLEOTIDE SEQUENCE</scope>
    <source>
        <strain evidence="24">JEL0513</strain>
    </source>
</reference>
<dbReference type="GO" id="GO:0030619">
    <property type="term" value="F:U1 snRNA binding"/>
    <property type="evidence" value="ECO:0007669"/>
    <property type="project" value="TreeGrafter"/>
</dbReference>
<dbReference type="SMART" id="SM00232">
    <property type="entry name" value="JAB_MPN"/>
    <property type="match status" value="1"/>
</dbReference>
<dbReference type="Gene3D" id="3.90.1750.10">
    <property type="entry name" value="Hect, E3 ligase catalytic domains"/>
    <property type="match status" value="1"/>
</dbReference>
<dbReference type="InterPro" id="IPR012337">
    <property type="entry name" value="RNaseH-like_sf"/>
</dbReference>
<evidence type="ECO:0000256" key="17">
    <source>
        <dbReference type="ARBA" id="ARBA00034494"/>
    </source>
</evidence>
<dbReference type="InterPro" id="IPR012591">
    <property type="entry name" value="PRO8NT"/>
</dbReference>
<evidence type="ECO:0000256" key="7">
    <source>
        <dbReference type="ARBA" id="ARBA00022664"/>
    </source>
</evidence>
<dbReference type="Gene3D" id="3.40.50.620">
    <property type="entry name" value="HUPs"/>
    <property type="match status" value="1"/>
</dbReference>
<dbReference type="GO" id="GO:0030620">
    <property type="term" value="F:U2 snRNA binding"/>
    <property type="evidence" value="ECO:0007669"/>
    <property type="project" value="TreeGrafter"/>
</dbReference>
<evidence type="ECO:0000256" key="6">
    <source>
        <dbReference type="ARBA" id="ARBA00022555"/>
    </source>
</evidence>
<dbReference type="GO" id="GO:0032447">
    <property type="term" value="P:protein urmylation"/>
    <property type="evidence" value="ECO:0007669"/>
    <property type="project" value="UniProtKB-UniRule"/>
</dbReference>
<dbReference type="Pfam" id="PF01171">
    <property type="entry name" value="ATP_bind_3"/>
    <property type="match status" value="1"/>
</dbReference>
<keyword evidence="8 18" id="KW-0808">Transferase</keyword>
<dbReference type="Pfam" id="PF10598">
    <property type="entry name" value="RRM_4"/>
    <property type="match status" value="1"/>
</dbReference>
<feature type="compositionally biased region" description="Acidic residues" evidence="20">
    <location>
        <begin position="2322"/>
        <end position="2369"/>
    </location>
</feature>
<dbReference type="FunFam" id="3.90.1570.40:FF:000001">
    <property type="entry name" value="Pre-mRNA-processing-splicing factor 8"/>
    <property type="match status" value="1"/>
</dbReference>
<dbReference type="GO" id="GO:0000244">
    <property type="term" value="P:spliceosomal tri-snRNP complex assembly"/>
    <property type="evidence" value="ECO:0007669"/>
    <property type="project" value="TreeGrafter"/>
</dbReference>
<evidence type="ECO:0000256" key="9">
    <source>
        <dbReference type="ARBA" id="ARBA00022694"/>
    </source>
</evidence>
<dbReference type="Gene3D" id="3.30.2160.10">
    <property type="entry name" value="Hect, E3 ligase catalytic domain"/>
    <property type="match status" value="1"/>
</dbReference>
<dbReference type="InterPro" id="IPR010314">
    <property type="entry name" value="E3_Ub_ligase_DUF913"/>
</dbReference>
<keyword evidence="9 18" id="KW-0819">tRNA processing</keyword>
<evidence type="ECO:0000256" key="3">
    <source>
        <dbReference type="ARBA" id="ARBA00004906"/>
    </source>
</evidence>
<keyword evidence="4" id="KW-0813">Transport</keyword>
<dbReference type="CDD" id="cd08056">
    <property type="entry name" value="MPN_PRP8"/>
    <property type="match status" value="1"/>
</dbReference>
<dbReference type="FunFam" id="3.30.2160.10:FF:000001">
    <property type="entry name" value="E3 ubiquitin-protein ligase NEDD4-like"/>
    <property type="match status" value="1"/>
</dbReference>
<dbReference type="GO" id="GO:0030623">
    <property type="term" value="F:U5 snRNA binding"/>
    <property type="evidence" value="ECO:0007669"/>
    <property type="project" value="InterPro"/>
</dbReference>
<comment type="similarity">
    <text evidence="18">Belongs to the TtcA family. CTU1/NCS6/ATPBD3 subfamily.</text>
</comment>
<dbReference type="InterPro" id="IPR019581">
    <property type="entry name" value="Prp8_U5-snRNA-bd"/>
</dbReference>
<comment type="catalytic activity">
    <reaction evidence="1">
        <text>S-ubiquitinyl-[E2 ubiquitin-conjugating enzyme]-L-cysteine + [acceptor protein]-L-lysine = [E2 ubiquitin-conjugating enzyme]-L-cysteine + N(6)-ubiquitinyl-[acceptor protein]-L-lysine.</text>
        <dbReference type="EC" id="2.3.2.26"/>
    </reaction>
</comment>
<dbReference type="InterPro" id="IPR021983">
    <property type="entry name" value="PRP8_domainIV"/>
</dbReference>
<dbReference type="GO" id="GO:0061630">
    <property type="term" value="F:ubiquitin protein ligase activity"/>
    <property type="evidence" value="ECO:0007669"/>
    <property type="project" value="UniProtKB-EC"/>
</dbReference>
<dbReference type="InterPro" id="IPR000569">
    <property type="entry name" value="HECT_dom"/>
</dbReference>
<dbReference type="GO" id="GO:0017070">
    <property type="term" value="F:U6 snRNA binding"/>
    <property type="evidence" value="ECO:0007669"/>
    <property type="project" value="InterPro"/>
</dbReference>
<feature type="domain" description="HECT" evidence="22">
    <location>
        <begin position="3574"/>
        <end position="3932"/>
    </location>
</feature>
<dbReference type="GO" id="GO:0016779">
    <property type="term" value="F:nucleotidyltransferase activity"/>
    <property type="evidence" value="ECO:0007669"/>
    <property type="project" value="UniProtKB-UniRule"/>
</dbReference>
<feature type="compositionally biased region" description="Acidic residues" evidence="20">
    <location>
        <begin position="2404"/>
        <end position="2467"/>
    </location>
</feature>
<dbReference type="Pfam" id="PF08083">
    <property type="entry name" value="PROCN"/>
    <property type="match status" value="1"/>
</dbReference>
<dbReference type="InterPro" id="IPR042516">
    <property type="entry name" value="Prp8_U5-snRNA-bd_sf"/>
</dbReference>
<dbReference type="GO" id="GO:0071013">
    <property type="term" value="C:catalytic step 2 spliceosome"/>
    <property type="evidence" value="ECO:0007669"/>
    <property type="project" value="TreeGrafter"/>
</dbReference>
<keyword evidence="12" id="KW-0509">mRNA transport</keyword>
<evidence type="ECO:0000259" key="21">
    <source>
        <dbReference type="PROSITE" id="PS50030"/>
    </source>
</evidence>
<comment type="function">
    <text evidence="18">Plays a central role in 2-thiolation of mcm(5)S(2)U at tRNA wobble positions of tRNA(Lys), tRNA(Glu) and tRNA(Gln). Directly binds tRNAs and probably acts by catalyzing adenylation of tRNAs, an intermediate required for 2-thiolation. It is unclear whether it acts as a sulfurtransferase that transfers sulfur from thiocarboxylated URM1 onto the uridine of tRNAs at wobble position. Prior mcm(5) tRNA modification by the elongator complex is required for 2-thiolation. May also be involved in protein urmylation.</text>
</comment>
<keyword evidence="16" id="KW-0687">Ribonucleoprotein</keyword>
<dbReference type="InterPro" id="IPR015940">
    <property type="entry name" value="UBA"/>
</dbReference>
<evidence type="ECO:0000256" key="13">
    <source>
        <dbReference type="ARBA" id="ARBA00022884"/>
    </source>
</evidence>
<dbReference type="EMBL" id="JADGJH010000005">
    <property type="protein sequence ID" value="KAJ3143129.1"/>
    <property type="molecule type" value="Genomic_DNA"/>
</dbReference>
<evidence type="ECO:0000256" key="8">
    <source>
        <dbReference type="ARBA" id="ARBA00022679"/>
    </source>
</evidence>